<evidence type="ECO:0000259" key="5">
    <source>
        <dbReference type="Pfam" id="PF00135"/>
    </source>
</evidence>
<comment type="caution">
    <text evidence="6">The sequence shown here is derived from an EMBL/GenBank/DDBJ whole genome shotgun (WGS) entry which is preliminary data.</text>
</comment>
<dbReference type="PROSITE" id="PS00122">
    <property type="entry name" value="CARBOXYLESTERASE_B_1"/>
    <property type="match status" value="2"/>
</dbReference>
<evidence type="ECO:0000256" key="4">
    <source>
        <dbReference type="SAM" id="SignalP"/>
    </source>
</evidence>
<evidence type="ECO:0000256" key="3">
    <source>
        <dbReference type="ARBA" id="ARBA00023180"/>
    </source>
</evidence>
<dbReference type="OrthoDB" id="6846267at2759"/>
<protein>
    <recommendedName>
        <fullName evidence="5">Carboxylesterase type B domain-containing protein</fullName>
    </recommendedName>
</protein>
<dbReference type="InterPro" id="IPR050309">
    <property type="entry name" value="Type-B_Carboxylest/Lipase"/>
</dbReference>
<comment type="similarity">
    <text evidence="1">Belongs to the 'GDXG' lipolytic enzyme family.</text>
</comment>
<keyword evidence="2" id="KW-0378">Hydrolase</keyword>
<accession>A0A8J2KC75</accession>
<evidence type="ECO:0000313" key="7">
    <source>
        <dbReference type="Proteomes" id="UP000708208"/>
    </source>
</evidence>
<feature type="chain" id="PRO_5035241934" description="Carboxylesterase type B domain-containing protein" evidence="4">
    <location>
        <begin position="20"/>
        <end position="1039"/>
    </location>
</feature>
<keyword evidence="3" id="KW-0325">Glycoprotein</keyword>
<keyword evidence="4" id="KW-0732">Signal</keyword>
<dbReference type="GO" id="GO:0052689">
    <property type="term" value="F:carboxylic ester hydrolase activity"/>
    <property type="evidence" value="ECO:0007669"/>
    <property type="project" value="UniProtKB-KW"/>
</dbReference>
<keyword evidence="7" id="KW-1185">Reference proteome</keyword>
<reference evidence="6" key="1">
    <citation type="submission" date="2021-06" db="EMBL/GenBank/DDBJ databases">
        <authorList>
            <person name="Hodson N. C."/>
            <person name="Mongue J. A."/>
            <person name="Jaron S. K."/>
        </authorList>
    </citation>
    <scope>NUCLEOTIDE SEQUENCE</scope>
</reference>
<dbReference type="Proteomes" id="UP000708208">
    <property type="component" value="Unassembled WGS sequence"/>
</dbReference>
<feature type="domain" description="Carboxylesterase type B" evidence="5">
    <location>
        <begin position="26"/>
        <end position="503"/>
    </location>
</feature>
<dbReference type="InterPro" id="IPR002168">
    <property type="entry name" value="Lipase_GDXG_HIS_AS"/>
</dbReference>
<dbReference type="InterPro" id="IPR002018">
    <property type="entry name" value="CarbesteraseB"/>
</dbReference>
<dbReference type="PROSITE" id="PS01173">
    <property type="entry name" value="LIPASE_GDXG_HIS"/>
    <property type="match status" value="1"/>
</dbReference>
<evidence type="ECO:0000256" key="1">
    <source>
        <dbReference type="ARBA" id="ARBA00010515"/>
    </source>
</evidence>
<dbReference type="Pfam" id="PF00135">
    <property type="entry name" value="COesterase"/>
    <property type="match status" value="2"/>
</dbReference>
<feature type="signal peptide" evidence="4">
    <location>
        <begin position="1"/>
        <end position="19"/>
    </location>
</feature>
<evidence type="ECO:0000313" key="6">
    <source>
        <dbReference type="EMBL" id="CAG7786053.1"/>
    </source>
</evidence>
<dbReference type="InterPro" id="IPR019826">
    <property type="entry name" value="Carboxylesterase_B_AS"/>
</dbReference>
<sequence>MYLQTWLALLTLLLREVYSRHVEVHPQVQTEEGILQGIVKRSRDKREYLAFEGIRFVEKPERFKLASTLKSWDGVRNATQEGDPCPQMYFGEGGIMGPFGKEDCLFLDVHTPHKNEGALLPVMVWIHGGAFLFGSAKEYDGEYFMDEDIVLVKFNYRVGVFGFLYNEDDSIPGNLGLKDQLQALKWIKRNIHHFGGDPSRVTIFGESAGATSVHFHMLSELSKGIFHGAIAQSGSANMPWTLNPHPRFHAKRYAAEMKCPDTPTSEMVACLSKLDPHDMVEAQLKQLWGPFWSFIWAPVVEVDKGVDETTAFLTRHPEDLLAEKKIATKVPYMTGVMKNEGSSIFSSMILPEQDLIHDLNTNWSTVSPYIFIYAPEMSANPFKETASEKIREFYFGRNSIGPETEQAFTDIFSDRYFIQPLYNSALAMSDIMPTYAYIFTFYDGFSVPHMFDYHNLDAPTHGDDFSYLFPGLVRLTLKTQREVTFSKNLVALWASFAATGEEHLLQTEVETEEGIVIGKPDHSRSGRNFVSFRGLRYVEKPGRFKLAPKLAKWEGKRNATQDGHSCPQMLPGQGAMLGVIGDEDCLFLNVYTNHKMNDKPFTVMVFIHGGSFIFGSGGTFLPHYFMDEDVVLVALNYRLGALGFLYNEDDSIPGNLALKDQVEALKWVQRNIHHFGGDPQRINLFGSSAGACMVHLHMLSEMSMGLFHNVIAQSGNALAPWAIYKYPKWQTERFAVAVNCPSTPTSKMMECLYEVDIDDLVHEQLSEGWGPAHQFHWSPVIEIDKGINTSPAFLTKPPEEILAERKIPSPVPLLMGINKNEGAVIYSSSILMEEELLHEINANWSLICPTIMLYFSNSTSNSEASGQMTISEEIRRFYLGDHPIELATEQAFTDMFSDRYFVHSTHASVMAHSDIAPTFAYLYTFYDGFSLPHLINYHHLDPPTHGDEMSYLFNSVIRPFLTTQREKDFSRNFVKLWISFASTGKPAHLWGPAQSWSPVNKLDCPLSWYRLDEHTQLIKNPFQERLKFWDKLAPAPAMI</sequence>
<feature type="domain" description="Carboxylesterase type B" evidence="5">
    <location>
        <begin position="507"/>
        <end position="1029"/>
    </location>
</feature>
<keyword evidence="2" id="KW-0719">Serine esterase</keyword>
<dbReference type="PANTHER" id="PTHR11559">
    <property type="entry name" value="CARBOXYLESTERASE"/>
    <property type="match status" value="1"/>
</dbReference>
<proteinExistence type="inferred from homology"/>
<name>A0A8J2KC75_9HEXA</name>
<gene>
    <name evidence="6" type="ORF">AFUS01_LOCUS24637</name>
</gene>
<organism evidence="6 7">
    <name type="scientific">Allacma fusca</name>
    <dbReference type="NCBI Taxonomy" id="39272"/>
    <lineage>
        <taxon>Eukaryota</taxon>
        <taxon>Metazoa</taxon>
        <taxon>Ecdysozoa</taxon>
        <taxon>Arthropoda</taxon>
        <taxon>Hexapoda</taxon>
        <taxon>Collembola</taxon>
        <taxon>Symphypleona</taxon>
        <taxon>Sminthuridae</taxon>
        <taxon>Allacma</taxon>
    </lineage>
</organism>
<evidence type="ECO:0000256" key="2">
    <source>
        <dbReference type="ARBA" id="ARBA00022487"/>
    </source>
</evidence>
<dbReference type="EMBL" id="CAJVCH010309748">
    <property type="protein sequence ID" value="CAG7786053.1"/>
    <property type="molecule type" value="Genomic_DNA"/>
</dbReference>
<dbReference type="AlphaFoldDB" id="A0A8J2KC75"/>